<evidence type="ECO:0000313" key="6">
    <source>
        <dbReference type="Proteomes" id="UP000030700"/>
    </source>
</evidence>
<dbReference type="InterPro" id="IPR051011">
    <property type="entry name" value="Metal_resp_trans_reg"/>
</dbReference>
<dbReference type="Gene3D" id="1.10.10.10">
    <property type="entry name" value="Winged helix-like DNA-binding domain superfamily/Winged helix DNA-binding domain"/>
    <property type="match status" value="1"/>
</dbReference>
<accession>A0A0S6VWB3</accession>
<evidence type="ECO:0000256" key="1">
    <source>
        <dbReference type="ARBA" id="ARBA00023015"/>
    </source>
</evidence>
<keyword evidence="2" id="KW-0238">DNA-binding</keyword>
<dbReference type="NCBIfam" id="NF033788">
    <property type="entry name" value="HTH_metalloreg"/>
    <property type="match status" value="1"/>
</dbReference>
<dbReference type="PANTHER" id="PTHR43132">
    <property type="entry name" value="ARSENICAL RESISTANCE OPERON REPRESSOR ARSR-RELATED"/>
    <property type="match status" value="1"/>
</dbReference>
<dbReference type="InterPro" id="IPR001845">
    <property type="entry name" value="HTH_ArsR_DNA-bd_dom"/>
</dbReference>
<evidence type="ECO:0000256" key="2">
    <source>
        <dbReference type="ARBA" id="ARBA00023125"/>
    </source>
</evidence>
<dbReference type="HOGENOM" id="CLU_097806_3_2_0"/>
<dbReference type="InterPro" id="IPR036388">
    <property type="entry name" value="WH-like_DNA-bd_sf"/>
</dbReference>
<dbReference type="CDD" id="cd00090">
    <property type="entry name" value="HTH_ARSR"/>
    <property type="match status" value="1"/>
</dbReference>
<keyword evidence="6" id="KW-1185">Reference proteome</keyword>
<dbReference type="EMBL" id="DF820455">
    <property type="protein sequence ID" value="GAK48990.1"/>
    <property type="molecule type" value="Genomic_DNA"/>
</dbReference>
<dbReference type="SMART" id="SM00418">
    <property type="entry name" value="HTH_ARSR"/>
    <property type="match status" value="1"/>
</dbReference>
<feature type="domain" description="HTH arsR-type" evidence="4">
    <location>
        <begin position="1"/>
        <end position="99"/>
    </location>
</feature>
<dbReference type="Proteomes" id="UP000030700">
    <property type="component" value="Unassembled WGS sequence"/>
</dbReference>
<keyword evidence="3" id="KW-0804">Transcription</keyword>
<dbReference type="SUPFAM" id="SSF46785">
    <property type="entry name" value="Winged helix' DNA-binding domain"/>
    <property type="match status" value="1"/>
</dbReference>
<evidence type="ECO:0000256" key="3">
    <source>
        <dbReference type="ARBA" id="ARBA00023163"/>
    </source>
</evidence>
<dbReference type="PROSITE" id="PS50987">
    <property type="entry name" value="HTH_ARSR_2"/>
    <property type="match status" value="1"/>
</dbReference>
<dbReference type="Pfam" id="PF01022">
    <property type="entry name" value="HTH_5"/>
    <property type="match status" value="1"/>
</dbReference>
<reference evidence="5" key="1">
    <citation type="journal article" date="2015" name="PeerJ">
        <title>First genomic representation of candidate bacterial phylum KSB3 points to enhanced environmental sensing as a trigger of wastewater bulking.</title>
        <authorList>
            <person name="Sekiguchi Y."/>
            <person name="Ohashi A."/>
            <person name="Parks D.H."/>
            <person name="Yamauchi T."/>
            <person name="Tyson G.W."/>
            <person name="Hugenholtz P."/>
        </authorList>
    </citation>
    <scope>NUCLEOTIDE SEQUENCE [LARGE SCALE GENOMIC DNA]</scope>
</reference>
<dbReference type="GO" id="GO:0003677">
    <property type="term" value="F:DNA binding"/>
    <property type="evidence" value="ECO:0007669"/>
    <property type="project" value="UniProtKB-KW"/>
</dbReference>
<sequence length="99" mass="10827">MTTAELAKALKALSHPNRLELFFEIAKKHETSFEDCACLVSDIMGSLNIGAPTVSHHLKELANANLIMTERRGKNVVASINTEMVNDIVEALSLDCCAR</sequence>
<dbReference type="PANTHER" id="PTHR43132:SF2">
    <property type="entry name" value="ARSENICAL RESISTANCE OPERON REPRESSOR ARSR-RELATED"/>
    <property type="match status" value="1"/>
</dbReference>
<name>A0A0S6VWB3_9BACT</name>
<keyword evidence="1" id="KW-0805">Transcription regulation</keyword>
<dbReference type="AlphaFoldDB" id="A0A0S6VWB3"/>
<evidence type="ECO:0000313" key="5">
    <source>
        <dbReference type="EMBL" id="GAK48990.1"/>
    </source>
</evidence>
<gene>
    <name evidence="5" type="ORF">U14_00207</name>
</gene>
<organism evidence="5">
    <name type="scientific">Candidatus Moduliflexus flocculans</name>
    <dbReference type="NCBI Taxonomy" id="1499966"/>
    <lineage>
        <taxon>Bacteria</taxon>
        <taxon>Candidatus Moduliflexota</taxon>
        <taxon>Candidatus Moduliflexia</taxon>
        <taxon>Candidatus Moduliflexales</taxon>
        <taxon>Candidatus Moduliflexaceae</taxon>
    </lineage>
</organism>
<dbReference type="InterPro" id="IPR036390">
    <property type="entry name" value="WH_DNA-bd_sf"/>
</dbReference>
<dbReference type="STRING" id="1499966.U14_00207"/>
<dbReference type="InterPro" id="IPR011991">
    <property type="entry name" value="ArsR-like_HTH"/>
</dbReference>
<protein>
    <submittedName>
        <fullName evidence="5">Putative transcriptional regulator, ArsR family</fullName>
    </submittedName>
</protein>
<dbReference type="GO" id="GO:0003700">
    <property type="term" value="F:DNA-binding transcription factor activity"/>
    <property type="evidence" value="ECO:0007669"/>
    <property type="project" value="InterPro"/>
</dbReference>
<proteinExistence type="predicted"/>
<evidence type="ECO:0000259" key="4">
    <source>
        <dbReference type="PROSITE" id="PS50987"/>
    </source>
</evidence>